<keyword evidence="4" id="KW-0238">DNA-binding</keyword>
<keyword evidence="6" id="KW-0539">Nucleus</keyword>
<dbReference type="PANTHER" id="PTHR46373">
    <property type="entry name" value="PROTEIN RKD4"/>
    <property type="match status" value="1"/>
</dbReference>
<accession>A0AAV8G9X5</accession>
<dbReference type="AlphaFoldDB" id="A0AAV8G9X5"/>
<evidence type="ECO:0000256" key="3">
    <source>
        <dbReference type="ARBA" id="ARBA00023054"/>
    </source>
</evidence>
<dbReference type="GO" id="GO:0003677">
    <property type="term" value="F:DNA binding"/>
    <property type="evidence" value="ECO:0007669"/>
    <property type="project" value="UniProtKB-KW"/>
</dbReference>
<dbReference type="InterPro" id="IPR044607">
    <property type="entry name" value="RKD-like"/>
</dbReference>
<sequence>MAPASNNIRRTYAIRDTNDIPTTNDAMLFLVQPIHQFHTVNLTNGQWRTQPLHINGVGIVQQASLRGRRFALTFDHVAQKFHMPIDKAAKEFGLSVTTLKWRCRELGFKKWLYPKLQCLQNLVNNLMEFRIRGFQKLVDDIMEEINSIKQNPSLEIKHEIKKLKKKMYDLKTRKRRRIDMSAA</sequence>
<reference evidence="8" key="1">
    <citation type="submission" date="2022-08" db="EMBL/GenBank/DDBJ databases">
        <authorList>
            <person name="Marques A."/>
        </authorList>
    </citation>
    <scope>NUCLEOTIDE SEQUENCE</scope>
    <source>
        <strain evidence="8">RhyPub2mFocal</strain>
        <tissue evidence="8">Leaves</tissue>
    </source>
</reference>
<dbReference type="Pfam" id="PF02042">
    <property type="entry name" value="RWP-RK"/>
    <property type="match status" value="1"/>
</dbReference>
<name>A0AAV8G9X5_9POAL</name>
<dbReference type="Proteomes" id="UP001140206">
    <property type="component" value="Chromosome 2"/>
</dbReference>
<evidence type="ECO:0000256" key="6">
    <source>
        <dbReference type="ARBA" id="ARBA00023242"/>
    </source>
</evidence>
<evidence type="ECO:0000256" key="1">
    <source>
        <dbReference type="ARBA" id="ARBA00004049"/>
    </source>
</evidence>
<proteinExistence type="predicted"/>
<evidence type="ECO:0000256" key="2">
    <source>
        <dbReference type="ARBA" id="ARBA00023015"/>
    </source>
</evidence>
<dbReference type="PANTHER" id="PTHR46373:SF2">
    <property type="entry name" value="RWP-RK DOMAIN-CONTAINING PROTEIN"/>
    <property type="match status" value="1"/>
</dbReference>
<keyword evidence="2" id="KW-0805">Transcription regulation</keyword>
<organism evidence="8 9">
    <name type="scientific">Rhynchospora pubera</name>
    <dbReference type="NCBI Taxonomy" id="906938"/>
    <lineage>
        <taxon>Eukaryota</taxon>
        <taxon>Viridiplantae</taxon>
        <taxon>Streptophyta</taxon>
        <taxon>Embryophyta</taxon>
        <taxon>Tracheophyta</taxon>
        <taxon>Spermatophyta</taxon>
        <taxon>Magnoliopsida</taxon>
        <taxon>Liliopsida</taxon>
        <taxon>Poales</taxon>
        <taxon>Cyperaceae</taxon>
        <taxon>Cyperoideae</taxon>
        <taxon>Rhynchosporeae</taxon>
        <taxon>Rhynchospora</taxon>
    </lineage>
</organism>
<keyword evidence="5" id="KW-0804">Transcription</keyword>
<comment type="function">
    <text evidence="1">Putative transcription factor.</text>
</comment>
<evidence type="ECO:0000256" key="5">
    <source>
        <dbReference type="ARBA" id="ARBA00023163"/>
    </source>
</evidence>
<dbReference type="EMBL" id="JAMFTS010000002">
    <property type="protein sequence ID" value="KAJ4800097.1"/>
    <property type="molecule type" value="Genomic_DNA"/>
</dbReference>
<feature type="domain" description="RWP-RK" evidence="7">
    <location>
        <begin position="55"/>
        <end position="140"/>
    </location>
</feature>
<dbReference type="InterPro" id="IPR003035">
    <property type="entry name" value="RWP-RK_dom"/>
</dbReference>
<evidence type="ECO:0000313" key="8">
    <source>
        <dbReference type="EMBL" id="KAJ4800097.1"/>
    </source>
</evidence>
<gene>
    <name evidence="8" type="ORF">LUZ62_051343</name>
</gene>
<dbReference type="GO" id="GO:0003700">
    <property type="term" value="F:DNA-binding transcription factor activity"/>
    <property type="evidence" value="ECO:0007669"/>
    <property type="project" value="InterPro"/>
</dbReference>
<evidence type="ECO:0000259" key="7">
    <source>
        <dbReference type="PROSITE" id="PS51519"/>
    </source>
</evidence>
<protein>
    <submittedName>
        <fullName evidence="8">RWP-RK domain-containing protein</fullName>
    </submittedName>
</protein>
<dbReference type="PROSITE" id="PS51519">
    <property type="entry name" value="RWP_RK"/>
    <property type="match status" value="1"/>
</dbReference>
<comment type="caution">
    <text evidence="8">The sequence shown here is derived from an EMBL/GenBank/DDBJ whole genome shotgun (WGS) entry which is preliminary data.</text>
</comment>
<evidence type="ECO:0000256" key="4">
    <source>
        <dbReference type="ARBA" id="ARBA00023125"/>
    </source>
</evidence>
<evidence type="ECO:0000313" key="9">
    <source>
        <dbReference type="Proteomes" id="UP001140206"/>
    </source>
</evidence>
<keyword evidence="9" id="KW-1185">Reference proteome</keyword>
<keyword evidence="3" id="KW-0175">Coiled coil</keyword>